<keyword evidence="3 6" id="KW-1133">Transmembrane helix</keyword>
<keyword evidence="9" id="KW-1185">Reference proteome</keyword>
<dbReference type="EMBL" id="MU004425">
    <property type="protein sequence ID" value="KAF2651459.1"/>
    <property type="molecule type" value="Genomic_DNA"/>
</dbReference>
<keyword evidence="2 6" id="KW-0812">Transmembrane</keyword>
<evidence type="ECO:0000256" key="5">
    <source>
        <dbReference type="SAM" id="MobiDB-lite"/>
    </source>
</evidence>
<comment type="subcellular location">
    <subcellularLocation>
        <location evidence="1">Membrane</location>
        <topology evidence="1">Single-pass membrane protein</topology>
    </subcellularLocation>
</comment>
<dbReference type="InterPro" id="IPR051694">
    <property type="entry name" value="Immunoregulatory_rcpt-like"/>
</dbReference>
<evidence type="ECO:0000256" key="7">
    <source>
        <dbReference type="SAM" id="SignalP"/>
    </source>
</evidence>
<evidence type="ECO:0008006" key="10">
    <source>
        <dbReference type="Google" id="ProtNLM"/>
    </source>
</evidence>
<evidence type="ECO:0000256" key="2">
    <source>
        <dbReference type="ARBA" id="ARBA00022692"/>
    </source>
</evidence>
<feature type="region of interest" description="Disordered" evidence="5">
    <location>
        <begin position="175"/>
        <end position="219"/>
    </location>
</feature>
<name>A0A6A6SUU8_9PLEO</name>
<reference evidence="8" key="1">
    <citation type="journal article" date="2020" name="Stud. Mycol.">
        <title>101 Dothideomycetes genomes: a test case for predicting lifestyles and emergence of pathogens.</title>
        <authorList>
            <person name="Haridas S."/>
            <person name="Albert R."/>
            <person name="Binder M."/>
            <person name="Bloem J."/>
            <person name="Labutti K."/>
            <person name="Salamov A."/>
            <person name="Andreopoulos B."/>
            <person name="Baker S."/>
            <person name="Barry K."/>
            <person name="Bills G."/>
            <person name="Bluhm B."/>
            <person name="Cannon C."/>
            <person name="Castanera R."/>
            <person name="Culley D."/>
            <person name="Daum C."/>
            <person name="Ezra D."/>
            <person name="Gonzalez J."/>
            <person name="Henrissat B."/>
            <person name="Kuo A."/>
            <person name="Liang C."/>
            <person name="Lipzen A."/>
            <person name="Lutzoni F."/>
            <person name="Magnuson J."/>
            <person name="Mondo S."/>
            <person name="Nolan M."/>
            <person name="Ohm R."/>
            <person name="Pangilinan J."/>
            <person name="Park H.-J."/>
            <person name="Ramirez L."/>
            <person name="Alfaro M."/>
            <person name="Sun H."/>
            <person name="Tritt A."/>
            <person name="Yoshinaga Y."/>
            <person name="Zwiers L.-H."/>
            <person name="Turgeon B."/>
            <person name="Goodwin S."/>
            <person name="Spatafora J."/>
            <person name="Crous P."/>
            <person name="Grigoriev I."/>
        </authorList>
    </citation>
    <scope>NUCLEOTIDE SEQUENCE</scope>
    <source>
        <strain evidence="8">CBS 122681</strain>
    </source>
</reference>
<accession>A0A6A6SUU8</accession>
<evidence type="ECO:0000313" key="9">
    <source>
        <dbReference type="Proteomes" id="UP000799324"/>
    </source>
</evidence>
<evidence type="ECO:0000313" key="8">
    <source>
        <dbReference type="EMBL" id="KAF2651459.1"/>
    </source>
</evidence>
<protein>
    <recommendedName>
        <fullName evidence="10">Mid2 domain-containing protein</fullName>
    </recommendedName>
</protein>
<sequence length="306" mass="31767">MPRSAMYKILFLLSISATQVSAQCYLPDGTLEVDPAFVPCRSDTSNPLSHICCGTNRTLAPGSDDKGGTVAAADECLDNGICRNRFSHDGVEGTLYNRGACTSEDYMNGECLKICTGGDAGGDAGFFSRVTPCDTNNPANSTRWCCGEDRDCCNIDDLQASPVAATFGDAVQTATSTGSTSVSSSTGPSTVTSMTTSTTASSTAVPDATSKPSSSSGGLSTGAKAGIGIGAALGAVALVAFGIWFGKRQRGGQNAYTHELTDHKPHLPVYYAHEGKPPYTHEAAERPSSPRELMGNEPSELPTSHK</sequence>
<gene>
    <name evidence="8" type="ORF">K491DRAFT_781839</name>
</gene>
<proteinExistence type="predicted"/>
<evidence type="ECO:0000256" key="3">
    <source>
        <dbReference type="ARBA" id="ARBA00022989"/>
    </source>
</evidence>
<evidence type="ECO:0000256" key="1">
    <source>
        <dbReference type="ARBA" id="ARBA00004167"/>
    </source>
</evidence>
<keyword evidence="7" id="KW-0732">Signal</keyword>
<dbReference type="OrthoDB" id="5215637at2759"/>
<feature type="chain" id="PRO_5025457174" description="Mid2 domain-containing protein" evidence="7">
    <location>
        <begin position="23"/>
        <end position="306"/>
    </location>
</feature>
<organism evidence="8 9">
    <name type="scientific">Lophiostoma macrostomum CBS 122681</name>
    <dbReference type="NCBI Taxonomy" id="1314788"/>
    <lineage>
        <taxon>Eukaryota</taxon>
        <taxon>Fungi</taxon>
        <taxon>Dikarya</taxon>
        <taxon>Ascomycota</taxon>
        <taxon>Pezizomycotina</taxon>
        <taxon>Dothideomycetes</taxon>
        <taxon>Pleosporomycetidae</taxon>
        <taxon>Pleosporales</taxon>
        <taxon>Lophiostomataceae</taxon>
        <taxon>Lophiostoma</taxon>
    </lineage>
</organism>
<feature type="region of interest" description="Disordered" evidence="5">
    <location>
        <begin position="274"/>
        <end position="306"/>
    </location>
</feature>
<evidence type="ECO:0000256" key="4">
    <source>
        <dbReference type="ARBA" id="ARBA00023136"/>
    </source>
</evidence>
<dbReference type="PANTHER" id="PTHR15549">
    <property type="entry name" value="PAIRED IMMUNOGLOBULIN-LIKE TYPE 2 RECEPTOR"/>
    <property type="match status" value="1"/>
</dbReference>
<feature type="signal peptide" evidence="7">
    <location>
        <begin position="1"/>
        <end position="22"/>
    </location>
</feature>
<dbReference type="PANTHER" id="PTHR15549:SF6">
    <property type="entry name" value="MID2 DOMAIN-CONTAINING PROTEIN"/>
    <property type="match status" value="1"/>
</dbReference>
<dbReference type="GO" id="GO:0071944">
    <property type="term" value="C:cell periphery"/>
    <property type="evidence" value="ECO:0007669"/>
    <property type="project" value="UniProtKB-ARBA"/>
</dbReference>
<dbReference type="Proteomes" id="UP000799324">
    <property type="component" value="Unassembled WGS sequence"/>
</dbReference>
<dbReference type="AlphaFoldDB" id="A0A6A6SUU8"/>
<feature type="transmembrane region" description="Helical" evidence="6">
    <location>
        <begin position="225"/>
        <end position="245"/>
    </location>
</feature>
<evidence type="ECO:0000256" key="6">
    <source>
        <dbReference type="SAM" id="Phobius"/>
    </source>
</evidence>
<dbReference type="GO" id="GO:0016020">
    <property type="term" value="C:membrane"/>
    <property type="evidence" value="ECO:0007669"/>
    <property type="project" value="UniProtKB-SubCell"/>
</dbReference>
<keyword evidence="4 6" id="KW-0472">Membrane</keyword>